<accession>A0AAE1PZZ5</accession>
<feature type="compositionally biased region" description="Basic and acidic residues" evidence="7">
    <location>
        <begin position="55"/>
        <end position="66"/>
    </location>
</feature>
<dbReference type="GO" id="GO:0005886">
    <property type="term" value="C:plasma membrane"/>
    <property type="evidence" value="ECO:0007669"/>
    <property type="project" value="UniProtKB-SubCell"/>
</dbReference>
<dbReference type="AlphaFoldDB" id="A0AAE1PZZ5"/>
<evidence type="ECO:0000256" key="1">
    <source>
        <dbReference type="ARBA" id="ARBA00004193"/>
    </source>
</evidence>
<evidence type="ECO:0000256" key="6">
    <source>
        <dbReference type="ARBA" id="ARBA00023288"/>
    </source>
</evidence>
<keyword evidence="5" id="KW-0472">Membrane</keyword>
<evidence type="ECO:0000313" key="8">
    <source>
        <dbReference type="EMBL" id="KAK4316915.1"/>
    </source>
</evidence>
<evidence type="ECO:0000256" key="5">
    <source>
        <dbReference type="ARBA" id="ARBA00023136"/>
    </source>
</evidence>
<proteinExistence type="predicted"/>
<dbReference type="GO" id="GO:0007165">
    <property type="term" value="P:signal transduction"/>
    <property type="evidence" value="ECO:0007669"/>
    <property type="project" value="TreeGrafter"/>
</dbReference>
<feature type="non-terminal residue" evidence="8">
    <location>
        <position position="1"/>
    </location>
</feature>
<evidence type="ECO:0000256" key="2">
    <source>
        <dbReference type="ARBA" id="ARBA00022475"/>
    </source>
</evidence>
<comment type="caution">
    <text evidence="8">The sequence shown here is derived from an EMBL/GenBank/DDBJ whole genome shotgun (WGS) entry which is preliminary data.</text>
</comment>
<evidence type="ECO:0000256" key="3">
    <source>
        <dbReference type="ARBA" id="ARBA00022481"/>
    </source>
</evidence>
<feature type="region of interest" description="Disordered" evidence="7">
    <location>
        <begin position="33"/>
        <end position="82"/>
    </location>
</feature>
<dbReference type="PANTHER" id="PTHR46149">
    <property type="entry name" value="MIP08469P"/>
    <property type="match status" value="1"/>
</dbReference>
<feature type="compositionally biased region" description="Gly residues" evidence="7">
    <location>
        <begin position="73"/>
        <end position="82"/>
    </location>
</feature>
<dbReference type="PANTHER" id="PTHR46149:SF3">
    <property type="entry name" value="MIP08469P"/>
    <property type="match status" value="1"/>
</dbReference>
<keyword evidence="2" id="KW-1003">Cell membrane</keyword>
<organism evidence="8 9">
    <name type="scientific">Petrolisthes manimaculis</name>
    <dbReference type="NCBI Taxonomy" id="1843537"/>
    <lineage>
        <taxon>Eukaryota</taxon>
        <taxon>Metazoa</taxon>
        <taxon>Ecdysozoa</taxon>
        <taxon>Arthropoda</taxon>
        <taxon>Crustacea</taxon>
        <taxon>Multicrustacea</taxon>
        <taxon>Malacostraca</taxon>
        <taxon>Eumalacostraca</taxon>
        <taxon>Eucarida</taxon>
        <taxon>Decapoda</taxon>
        <taxon>Pleocyemata</taxon>
        <taxon>Anomura</taxon>
        <taxon>Galatheoidea</taxon>
        <taxon>Porcellanidae</taxon>
        <taxon>Petrolisthes</taxon>
    </lineage>
</organism>
<dbReference type="InterPro" id="IPR052236">
    <property type="entry name" value="Small_GTPase_RasD"/>
</dbReference>
<protein>
    <submittedName>
        <fullName evidence="8">Uncharacterized protein</fullName>
    </submittedName>
</protein>
<evidence type="ECO:0000256" key="4">
    <source>
        <dbReference type="ARBA" id="ARBA00023134"/>
    </source>
</evidence>
<keyword evidence="3" id="KW-0488">Methylation</keyword>
<keyword evidence="9" id="KW-1185">Reference proteome</keyword>
<keyword evidence="4" id="KW-0342">GTP-binding</keyword>
<dbReference type="Gene3D" id="3.40.50.300">
    <property type="entry name" value="P-loop containing nucleotide triphosphate hydrolases"/>
    <property type="match status" value="1"/>
</dbReference>
<gene>
    <name evidence="8" type="ORF">Pmani_011965</name>
</gene>
<keyword evidence="6" id="KW-0449">Lipoprotein</keyword>
<evidence type="ECO:0000313" key="9">
    <source>
        <dbReference type="Proteomes" id="UP001292094"/>
    </source>
</evidence>
<reference evidence="8" key="1">
    <citation type="submission" date="2023-11" db="EMBL/GenBank/DDBJ databases">
        <title>Genome assemblies of two species of porcelain crab, Petrolisthes cinctipes and Petrolisthes manimaculis (Anomura: Porcellanidae).</title>
        <authorList>
            <person name="Angst P."/>
        </authorList>
    </citation>
    <scope>NUCLEOTIDE SEQUENCE</scope>
    <source>
        <strain evidence="8">PB745_02</strain>
        <tissue evidence="8">Gill</tissue>
    </source>
</reference>
<name>A0AAE1PZZ5_9EUCA</name>
<dbReference type="EMBL" id="JAWZYT010000971">
    <property type="protein sequence ID" value="KAK4316915.1"/>
    <property type="molecule type" value="Genomic_DNA"/>
</dbReference>
<dbReference type="Proteomes" id="UP001292094">
    <property type="component" value="Unassembled WGS sequence"/>
</dbReference>
<comment type="subcellular location">
    <subcellularLocation>
        <location evidence="1">Cell membrane</location>
        <topology evidence="1">Lipid-anchor</topology>
    </subcellularLocation>
</comment>
<dbReference type="GO" id="GO:0031681">
    <property type="term" value="F:G-protein beta-subunit binding"/>
    <property type="evidence" value="ECO:0007669"/>
    <property type="project" value="TreeGrafter"/>
</dbReference>
<sequence length="145" mass="16088">ATSSLLVFAWDSYDSWSEVVRLREQILETKQSVSANARKKTRAATRVPMVIAGNKCDREHRNHDESNSSSSSSGGGVGGLGGSRYRGLSIRRRLSEAYGMVAPNVRRPSIRTDLLILRAKTSLHLTGIESFEEKKPRREVSCVIQ</sequence>
<dbReference type="InterPro" id="IPR027417">
    <property type="entry name" value="P-loop_NTPase"/>
</dbReference>
<keyword evidence="4" id="KW-0547">Nucleotide-binding</keyword>
<evidence type="ECO:0000256" key="7">
    <source>
        <dbReference type="SAM" id="MobiDB-lite"/>
    </source>
</evidence>
<dbReference type="GO" id="GO:0005525">
    <property type="term" value="F:GTP binding"/>
    <property type="evidence" value="ECO:0007669"/>
    <property type="project" value="UniProtKB-KW"/>
</dbReference>